<dbReference type="STRING" id="313596.RB2501_06495"/>
<dbReference type="InterPro" id="IPR041268">
    <property type="entry name" value="HU-CCDC81_bac_2"/>
</dbReference>
<name>A4CHW9_ROBBH</name>
<keyword evidence="3" id="KW-1185">Reference proteome</keyword>
<gene>
    <name evidence="2" type="ordered locus">RB2501_06495</name>
</gene>
<dbReference type="GO" id="GO:0042834">
    <property type="term" value="F:peptidoglycan binding"/>
    <property type="evidence" value="ECO:0007669"/>
    <property type="project" value="InterPro"/>
</dbReference>
<dbReference type="SUPFAM" id="SSF110997">
    <property type="entry name" value="Sporulation related repeat"/>
    <property type="match status" value="1"/>
</dbReference>
<sequence>MDTARHIESLLYRYQCVVVPGFGAFLTQIKSAYLQKDSNTFHPPSKVLSFNAQLRTNDGLLVSHVAQAEKISYEEALEWVEQEAQSWLEALRREKKFTLEALGTFRLNSENKVFFQPADTNNYLTTSFGLSSLIATPVTREALKEEVAELEERIPFSFTPESRDSAGIRPFLKYAAIVLLAITAGISGYGFYRNQNASGDLVRAAAREEVSRHIQEATFFGSQPLELPSITLDVVTESPKASHHIIAGAFRVRGNADKKISQLRNRGFEARYHGVNAFGLHQVSCGSFSDPQRALEALRRIKREVSADAWLLSEK</sequence>
<feature type="domain" description="SPOR" evidence="1">
    <location>
        <begin position="237"/>
        <end position="314"/>
    </location>
</feature>
<organism evidence="2 3">
    <name type="scientific">Robiginitalea biformata (strain ATCC BAA-864 / DSM 15991 / KCTC 12146 / HTCC2501)</name>
    <dbReference type="NCBI Taxonomy" id="313596"/>
    <lineage>
        <taxon>Bacteria</taxon>
        <taxon>Pseudomonadati</taxon>
        <taxon>Bacteroidota</taxon>
        <taxon>Flavobacteriia</taxon>
        <taxon>Flavobacteriales</taxon>
        <taxon>Flavobacteriaceae</taxon>
        <taxon>Robiginitalea</taxon>
    </lineage>
</organism>
<dbReference type="Pfam" id="PF18175">
    <property type="entry name" value="HU-CCDC81_bac_2"/>
    <property type="match status" value="1"/>
</dbReference>
<dbReference type="InterPro" id="IPR007730">
    <property type="entry name" value="SPOR-like_dom"/>
</dbReference>
<dbReference type="eggNOG" id="COG3087">
    <property type="taxonomic scope" value="Bacteria"/>
</dbReference>
<dbReference type="HOGENOM" id="CLU_061747_0_0_10"/>
<evidence type="ECO:0000313" key="3">
    <source>
        <dbReference type="Proteomes" id="UP000009049"/>
    </source>
</evidence>
<dbReference type="Pfam" id="PF18174">
    <property type="entry name" value="HU-CCDC81_bac_1"/>
    <property type="match status" value="1"/>
</dbReference>
<dbReference type="InterPro" id="IPR040495">
    <property type="entry name" value="HU-CCDC81_bac_1"/>
</dbReference>
<dbReference type="AlphaFoldDB" id="A4CHW9"/>
<dbReference type="EMBL" id="CP001712">
    <property type="protein sequence ID" value="EAR16527.1"/>
    <property type="molecule type" value="Genomic_DNA"/>
</dbReference>
<dbReference type="RefSeq" id="WP_015753284.1">
    <property type="nucleotide sequence ID" value="NC_013222.1"/>
</dbReference>
<dbReference type="PROSITE" id="PS51724">
    <property type="entry name" value="SPOR"/>
    <property type="match status" value="1"/>
</dbReference>
<dbReference type="KEGG" id="rbi:RB2501_06495"/>
<accession>A4CHW9</accession>
<dbReference type="OrthoDB" id="653949at2"/>
<dbReference type="InterPro" id="IPR036680">
    <property type="entry name" value="SPOR-like_sf"/>
</dbReference>
<dbReference type="Pfam" id="PF05036">
    <property type="entry name" value="SPOR"/>
    <property type="match status" value="1"/>
</dbReference>
<reference evidence="2 3" key="1">
    <citation type="journal article" date="2009" name="J. Bacteriol.">
        <title>Complete genome sequence of Robiginitalea biformata HTCC2501.</title>
        <authorList>
            <person name="Oh H.M."/>
            <person name="Giovannoni S.J."/>
            <person name="Lee K."/>
            <person name="Ferriera S."/>
            <person name="Johnson J."/>
            <person name="Cho J.C."/>
        </authorList>
    </citation>
    <scope>NUCLEOTIDE SEQUENCE [LARGE SCALE GENOMIC DNA]</scope>
    <source>
        <strain evidence="3">ATCC BAA-864 / HTCC2501 / KCTC 12146</strain>
    </source>
</reference>
<dbReference type="Gene3D" id="3.30.70.1070">
    <property type="entry name" value="Sporulation related repeat"/>
    <property type="match status" value="1"/>
</dbReference>
<proteinExistence type="predicted"/>
<dbReference type="Proteomes" id="UP000009049">
    <property type="component" value="Chromosome"/>
</dbReference>
<evidence type="ECO:0000313" key="2">
    <source>
        <dbReference type="EMBL" id="EAR16527.1"/>
    </source>
</evidence>
<evidence type="ECO:0000259" key="1">
    <source>
        <dbReference type="PROSITE" id="PS51724"/>
    </source>
</evidence>
<protein>
    <recommendedName>
        <fullName evidence="1">SPOR domain-containing protein</fullName>
    </recommendedName>
</protein>